<gene>
    <name evidence="2" type="ORF">GCM10023225_34820</name>
</gene>
<dbReference type="SUPFAM" id="SSF53067">
    <property type="entry name" value="Actin-like ATPase domain"/>
    <property type="match status" value="2"/>
</dbReference>
<dbReference type="InterPro" id="IPR003695">
    <property type="entry name" value="Ppx_GppA_N"/>
</dbReference>
<dbReference type="RefSeq" id="WP_345714147.1">
    <property type="nucleotide sequence ID" value="NZ_BAABIL010000763.1"/>
</dbReference>
<name>A0ABP8VGS7_9ACTN</name>
<dbReference type="Gene3D" id="3.30.420.40">
    <property type="match status" value="1"/>
</dbReference>
<dbReference type="InterPro" id="IPR043129">
    <property type="entry name" value="ATPase_NBD"/>
</dbReference>
<evidence type="ECO:0000313" key="2">
    <source>
        <dbReference type="EMBL" id="GAA4662773.1"/>
    </source>
</evidence>
<dbReference type="InterPro" id="IPR050273">
    <property type="entry name" value="GppA/Ppx_hydrolase"/>
</dbReference>
<dbReference type="Gene3D" id="3.30.420.150">
    <property type="entry name" value="Exopolyphosphatase. Domain 2"/>
    <property type="match status" value="1"/>
</dbReference>
<dbReference type="Proteomes" id="UP001501195">
    <property type="component" value="Unassembled WGS sequence"/>
</dbReference>
<sequence length="318" mass="33213">MTGTRRVAAVDCGTNSLRLLVADVPARGPARDVERWMRVVRLGEGVDRTGAFAPQALHRTLQAVDEVAATCRRHGVPLGAGSVRFVATSASRDVSNREELVAGVRERLGVEPEVVTGEEEAALSFAGATAGLRGRHPAPFLVVDLGGGSTELVLGAQDVEAGRSVDVGSVRLTERHVRSDPPAPPEVAAARADVAAALEEVAAVVPLERTRTLVGVAGTVTTLTAAALDLPRYDPARIHGAVLPLRRVRAACDALLAMPRARRAALPYLHPGRVDVIAAGALVWGEVLDRVAAASGVVEVVTSEHDILDGIASSLARR</sequence>
<protein>
    <submittedName>
        <fullName evidence="2">Ppx/GppA phosphatase family protein</fullName>
    </submittedName>
</protein>
<keyword evidence="3" id="KW-1185">Reference proteome</keyword>
<dbReference type="PANTHER" id="PTHR30005:SF13">
    <property type="entry name" value="EXOPOLYPHOSPHATASE 2"/>
    <property type="match status" value="1"/>
</dbReference>
<feature type="domain" description="Ppx/GppA phosphatase N-terminal" evidence="1">
    <location>
        <begin position="30"/>
        <end position="312"/>
    </location>
</feature>
<evidence type="ECO:0000259" key="1">
    <source>
        <dbReference type="Pfam" id="PF02541"/>
    </source>
</evidence>
<organism evidence="2 3">
    <name type="scientific">Kineococcus glutinatus</name>
    <dbReference type="NCBI Taxonomy" id="1070872"/>
    <lineage>
        <taxon>Bacteria</taxon>
        <taxon>Bacillati</taxon>
        <taxon>Actinomycetota</taxon>
        <taxon>Actinomycetes</taxon>
        <taxon>Kineosporiales</taxon>
        <taxon>Kineosporiaceae</taxon>
        <taxon>Kineococcus</taxon>
    </lineage>
</organism>
<reference evidence="3" key="1">
    <citation type="journal article" date="2019" name="Int. J. Syst. Evol. Microbiol.">
        <title>The Global Catalogue of Microorganisms (GCM) 10K type strain sequencing project: providing services to taxonomists for standard genome sequencing and annotation.</title>
        <authorList>
            <consortium name="The Broad Institute Genomics Platform"/>
            <consortium name="The Broad Institute Genome Sequencing Center for Infectious Disease"/>
            <person name="Wu L."/>
            <person name="Ma J."/>
        </authorList>
    </citation>
    <scope>NUCLEOTIDE SEQUENCE [LARGE SCALE GENOMIC DNA]</scope>
    <source>
        <strain evidence="3">JCM 18126</strain>
    </source>
</reference>
<comment type="caution">
    <text evidence="2">The sequence shown here is derived from an EMBL/GenBank/DDBJ whole genome shotgun (WGS) entry which is preliminary data.</text>
</comment>
<proteinExistence type="predicted"/>
<dbReference type="EMBL" id="BAABIL010000763">
    <property type="protein sequence ID" value="GAA4662773.1"/>
    <property type="molecule type" value="Genomic_DNA"/>
</dbReference>
<dbReference type="Pfam" id="PF02541">
    <property type="entry name" value="Ppx-GppA"/>
    <property type="match status" value="1"/>
</dbReference>
<dbReference type="PANTHER" id="PTHR30005">
    <property type="entry name" value="EXOPOLYPHOSPHATASE"/>
    <property type="match status" value="1"/>
</dbReference>
<evidence type="ECO:0000313" key="3">
    <source>
        <dbReference type="Proteomes" id="UP001501195"/>
    </source>
</evidence>
<accession>A0ABP8VGS7</accession>